<protein>
    <submittedName>
        <fullName evidence="1">Uncharacterized protein</fullName>
    </submittedName>
</protein>
<sequence length="28" mass="3253">MTLFQRCDMLRHICYQGSSLVQLFSCDG</sequence>
<reference evidence="1" key="1">
    <citation type="submission" date="2014-11" db="EMBL/GenBank/DDBJ databases">
        <authorList>
            <person name="Amaro Gonzalez C."/>
        </authorList>
    </citation>
    <scope>NUCLEOTIDE SEQUENCE</scope>
</reference>
<name>A0A0E9QI53_ANGAN</name>
<reference evidence="1" key="2">
    <citation type="journal article" date="2015" name="Fish Shellfish Immunol.">
        <title>Early steps in the European eel (Anguilla anguilla)-Vibrio vulnificus interaction in the gills: Role of the RtxA13 toxin.</title>
        <authorList>
            <person name="Callol A."/>
            <person name="Pajuelo D."/>
            <person name="Ebbesson L."/>
            <person name="Teles M."/>
            <person name="MacKenzie S."/>
            <person name="Amaro C."/>
        </authorList>
    </citation>
    <scope>NUCLEOTIDE SEQUENCE</scope>
</reference>
<evidence type="ECO:0000313" key="1">
    <source>
        <dbReference type="EMBL" id="JAH15738.1"/>
    </source>
</evidence>
<proteinExistence type="predicted"/>
<organism evidence="1">
    <name type="scientific">Anguilla anguilla</name>
    <name type="common">European freshwater eel</name>
    <name type="synonym">Muraena anguilla</name>
    <dbReference type="NCBI Taxonomy" id="7936"/>
    <lineage>
        <taxon>Eukaryota</taxon>
        <taxon>Metazoa</taxon>
        <taxon>Chordata</taxon>
        <taxon>Craniata</taxon>
        <taxon>Vertebrata</taxon>
        <taxon>Euteleostomi</taxon>
        <taxon>Actinopterygii</taxon>
        <taxon>Neopterygii</taxon>
        <taxon>Teleostei</taxon>
        <taxon>Anguilliformes</taxon>
        <taxon>Anguillidae</taxon>
        <taxon>Anguilla</taxon>
    </lineage>
</organism>
<accession>A0A0E9QI53</accession>
<dbReference type="AlphaFoldDB" id="A0A0E9QI53"/>
<dbReference type="EMBL" id="GBXM01092839">
    <property type="protein sequence ID" value="JAH15738.1"/>
    <property type="molecule type" value="Transcribed_RNA"/>
</dbReference>